<keyword evidence="2" id="KW-0732">Signal</keyword>
<evidence type="ECO:0000256" key="1">
    <source>
        <dbReference type="SAM" id="MobiDB-lite"/>
    </source>
</evidence>
<evidence type="ECO:0000313" key="4">
    <source>
        <dbReference type="Proteomes" id="UP000059542"/>
    </source>
</evidence>
<feature type="region of interest" description="Disordered" evidence="1">
    <location>
        <begin position="171"/>
        <end position="190"/>
    </location>
</feature>
<dbReference type="KEGG" id="hyg:AUC43_06170"/>
<reference evidence="3 4" key="1">
    <citation type="submission" date="2015-12" db="EMBL/GenBank/DDBJ databases">
        <authorList>
            <person name="Shamseldin A."/>
            <person name="Moawad H."/>
            <person name="Abd El-Rahim W.M."/>
            <person name="Sadowsky M.J."/>
        </authorList>
    </citation>
    <scope>NUCLEOTIDE SEQUENCE [LARGE SCALE GENOMIC DNA]</scope>
    <source>
        <strain evidence="3 4">DG5B</strain>
    </source>
</reference>
<keyword evidence="4" id="KW-1185">Reference proteome</keyword>
<feature type="compositionally biased region" description="Low complexity" evidence="1">
    <location>
        <begin position="196"/>
        <end position="205"/>
    </location>
</feature>
<dbReference type="RefSeq" id="WP_068191072.1">
    <property type="nucleotide sequence ID" value="NZ_CP013909.1"/>
</dbReference>
<dbReference type="EMBL" id="CP013909">
    <property type="protein sequence ID" value="ALW84702.1"/>
    <property type="molecule type" value="Genomic_DNA"/>
</dbReference>
<sequence length="230" mass="22710">MKRPLFSLLFVVAVATTASAQAGWGSSDSWGAPKKSSAKKATTGGQNRATGNEKTPQNDGRTVSPYPSGPAKPDANPGNTASTPPDNSFIPGTTSNSTQGGNDRQGMSAAPGTPVMLQSGRNVMANDAAAARERRLNHMNKLNGRPAAVPTQVDGSAINADQPAGAATGTNMGAAGNANAGAGNKAGGLDAAAPANAMAPAAAPASGRTEKAAPAKTKTKKKAAPAPAGW</sequence>
<feature type="chain" id="PRO_5006847919" evidence="2">
    <location>
        <begin position="23"/>
        <end position="230"/>
    </location>
</feature>
<accession>A0A0U4CN40</accession>
<feature type="compositionally biased region" description="Polar residues" evidence="1">
    <location>
        <begin position="46"/>
        <end position="61"/>
    </location>
</feature>
<dbReference type="OrthoDB" id="9849973at2"/>
<organism evidence="3 4">
    <name type="scientific">Hymenobacter sedentarius</name>
    <dbReference type="NCBI Taxonomy" id="1411621"/>
    <lineage>
        <taxon>Bacteria</taxon>
        <taxon>Pseudomonadati</taxon>
        <taxon>Bacteroidota</taxon>
        <taxon>Cytophagia</taxon>
        <taxon>Cytophagales</taxon>
        <taxon>Hymenobacteraceae</taxon>
        <taxon>Hymenobacter</taxon>
    </lineage>
</organism>
<feature type="region of interest" description="Disordered" evidence="1">
    <location>
        <begin position="196"/>
        <end position="230"/>
    </location>
</feature>
<evidence type="ECO:0000256" key="2">
    <source>
        <dbReference type="SAM" id="SignalP"/>
    </source>
</evidence>
<gene>
    <name evidence="3" type="ORF">AUC43_06170</name>
</gene>
<dbReference type="STRING" id="1411621.AUC43_06170"/>
<dbReference type="AlphaFoldDB" id="A0A0U4CN40"/>
<protein>
    <submittedName>
        <fullName evidence="3">Uncharacterized protein</fullName>
    </submittedName>
</protein>
<proteinExistence type="predicted"/>
<dbReference type="Proteomes" id="UP000059542">
    <property type="component" value="Chromosome"/>
</dbReference>
<feature type="signal peptide" evidence="2">
    <location>
        <begin position="1"/>
        <end position="22"/>
    </location>
</feature>
<feature type="compositionally biased region" description="Polar residues" evidence="1">
    <location>
        <begin position="77"/>
        <end position="102"/>
    </location>
</feature>
<evidence type="ECO:0000313" key="3">
    <source>
        <dbReference type="EMBL" id="ALW84702.1"/>
    </source>
</evidence>
<name>A0A0U4CN40_9BACT</name>
<feature type="region of interest" description="Disordered" evidence="1">
    <location>
        <begin position="21"/>
        <end position="117"/>
    </location>
</feature>